<proteinExistence type="predicted"/>
<dbReference type="FunFam" id="3.10.110.10:FF:000080">
    <property type="entry name" value="Ubiquitin-conjugating enzyme E2 R1"/>
    <property type="match status" value="1"/>
</dbReference>
<dbReference type="GO" id="GO:0008017">
    <property type="term" value="F:microtubule binding"/>
    <property type="evidence" value="ECO:0007669"/>
    <property type="project" value="TreeGrafter"/>
</dbReference>
<dbReference type="InterPro" id="IPR023313">
    <property type="entry name" value="UBQ-conjugating_AS"/>
</dbReference>
<protein>
    <submittedName>
        <fullName evidence="2">Cell division cycle 34, ubiqiutin conjugating enzyme</fullName>
    </submittedName>
</protein>
<gene>
    <name evidence="2" type="primary">CDC34</name>
</gene>
<dbReference type="SMART" id="SM00212">
    <property type="entry name" value="UBCc"/>
    <property type="match status" value="1"/>
</dbReference>
<reference evidence="2" key="2">
    <citation type="submission" date="2025-08" db="UniProtKB">
        <authorList>
            <consortium name="Ensembl"/>
        </authorList>
    </citation>
    <scope>IDENTIFICATION</scope>
</reference>
<evidence type="ECO:0000256" key="1">
    <source>
        <dbReference type="SAM" id="MobiDB-lite"/>
    </source>
</evidence>
<accession>A0A8C3D5K3</accession>
<accession>A0A8U7NII1</accession>
<dbReference type="PANTHER" id="PTHR31932:SF2">
    <property type="entry name" value="TUBULIN POLYGLUTAMYLASE COMPLEX SUBUNIT 1"/>
    <property type="match status" value="1"/>
</dbReference>
<dbReference type="InterPro" id="IPR000608">
    <property type="entry name" value="UBC"/>
</dbReference>
<dbReference type="Ensembl" id="ENSCMUT00000000216.2">
    <property type="protein sequence ID" value="ENSCMUP00000000197.2"/>
    <property type="gene ID" value="ENSCMUG00000000145.2"/>
</dbReference>
<evidence type="ECO:0000313" key="2">
    <source>
        <dbReference type="Ensembl" id="ENSCMUP00000000197.2"/>
    </source>
</evidence>
<feature type="region of interest" description="Disordered" evidence="1">
    <location>
        <begin position="38"/>
        <end position="69"/>
    </location>
</feature>
<reference evidence="2" key="3">
    <citation type="submission" date="2025-09" db="UniProtKB">
        <authorList>
            <consortium name="Ensembl"/>
        </authorList>
    </citation>
    <scope>IDENTIFICATION</scope>
</reference>
<dbReference type="PANTHER" id="PTHR31932">
    <property type="entry name" value="TUBULIN POLYGLUTAMYLASE COMPLEX SUBUNIT 1"/>
    <property type="match status" value="1"/>
</dbReference>
<dbReference type="SUPFAM" id="SSF54495">
    <property type="entry name" value="UBC-like"/>
    <property type="match status" value="1"/>
</dbReference>
<feature type="compositionally biased region" description="Acidic residues" evidence="1">
    <location>
        <begin position="411"/>
        <end position="445"/>
    </location>
</feature>
<dbReference type="Pfam" id="PF24480">
    <property type="entry name" value="TPGS1_C"/>
    <property type="match status" value="1"/>
</dbReference>
<evidence type="ECO:0000313" key="3">
    <source>
        <dbReference type="Proteomes" id="UP000694553"/>
    </source>
</evidence>
<name>A0A8C3D5K3_CORMO</name>
<dbReference type="PROSITE" id="PS50127">
    <property type="entry name" value="UBC_2"/>
    <property type="match status" value="1"/>
</dbReference>
<dbReference type="Gene3D" id="3.10.110.10">
    <property type="entry name" value="Ubiquitin Conjugating Enzyme"/>
    <property type="match status" value="1"/>
</dbReference>
<dbReference type="InterPro" id="IPR016135">
    <property type="entry name" value="UBQ-conjugating_enzyme/RWD"/>
</dbReference>
<feature type="region of interest" description="Disordered" evidence="1">
    <location>
        <begin position="406"/>
        <end position="445"/>
    </location>
</feature>
<dbReference type="InterPro" id="IPR057632">
    <property type="entry name" value="TPGS1_C"/>
</dbReference>
<keyword evidence="3" id="KW-1185">Reference proteome</keyword>
<dbReference type="Proteomes" id="UP000694553">
    <property type="component" value="Unassembled WGS sequence"/>
</dbReference>
<dbReference type="PROSITE" id="PS00183">
    <property type="entry name" value="UBC_1"/>
    <property type="match status" value="1"/>
</dbReference>
<dbReference type="AlphaFoldDB" id="A0A8C3D5K3"/>
<sequence length="445" mass="49384">MAAAASPNGGVLALPSCPPIGCQRARWRHGNFRPGRKCAPRWRRTRSGERPPPRCRRGAAGWRSRGGQHRGTAGWRRAVLRSFCCEPASRPWCGRRCSRTAFDSNAGAAYEVLGCGGRRRAAGVDGRLYSELLRRICQRGAAPAEAAAELLRRVRCRDHEAVPFDVFRYGVLTCCVLLEFAAKADALFAVLGAGDSADTRLCQAVLRALEDALGAGHGSRPGRYLEAGSRLGPDRLALAMDQALQERKLGSSMSREEFLKKATALFIAKARLRFPIDYPYSPPAFRFLTKMWHPNIYETGDVCISILHPPVDDPQSGELPSERWNPTQNVRTILLSVISLLNEPNTFSPANVDASVMYRKWKESKGKDREYTDIIRKQVLGTKVDAERDGVKVPTTLAEYCVKTKTPAPDEGSDLFYDDYYEDDEMEEEAESCYGDEDDSGNEES</sequence>
<organism evidence="2 3">
    <name type="scientific">Corvus moneduloides</name>
    <name type="common">New Caledonian crow</name>
    <dbReference type="NCBI Taxonomy" id="1196302"/>
    <lineage>
        <taxon>Eukaryota</taxon>
        <taxon>Metazoa</taxon>
        <taxon>Chordata</taxon>
        <taxon>Craniata</taxon>
        <taxon>Vertebrata</taxon>
        <taxon>Euteleostomi</taxon>
        <taxon>Archelosauria</taxon>
        <taxon>Archosauria</taxon>
        <taxon>Dinosauria</taxon>
        <taxon>Saurischia</taxon>
        <taxon>Theropoda</taxon>
        <taxon>Coelurosauria</taxon>
        <taxon>Aves</taxon>
        <taxon>Neognathae</taxon>
        <taxon>Neoaves</taxon>
        <taxon>Telluraves</taxon>
        <taxon>Australaves</taxon>
        <taxon>Passeriformes</taxon>
        <taxon>Corvoidea</taxon>
        <taxon>Corvidae</taxon>
        <taxon>Corvus</taxon>
    </lineage>
</organism>
<dbReference type="InterPro" id="IPR039235">
    <property type="entry name" value="TPGS1"/>
</dbReference>
<reference evidence="3" key="1">
    <citation type="submission" date="2019-10" db="EMBL/GenBank/DDBJ databases">
        <title>Corvus moneduloides (New Caledonian crow) genome, bCorMon1, primary haplotype.</title>
        <authorList>
            <person name="Rutz C."/>
            <person name="Fungtammasan C."/>
            <person name="Mountcastle J."/>
            <person name="Formenti G."/>
            <person name="Chow W."/>
            <person name="Howe K."/>
            <person name="Steele M.P."/>
            <person name="Fernandes J."/>
            <person name="Gilbert M.T.P."/>
            <person name="Fedrigo O."/>
            <person name="Jarvis E.D."/>
            <person name="Gemmell N."/>
        </authorList>
    </citation>
    <scope>NUCLEOTIDE SEQUENCE [LARGE SCALE GENOMIC DNA]</scope>
</reference>